<evidence type="ECO:0000313" key="4">
    <source>
        <dbReference type="Proteomes" id="UP001232113"/>
    </source>
</evidence>
<accession>A0AAW6XQF1</accession>
<dbReference type="SUPFAM" id="SSF47413">
    <property type="entry name" value="lambda repressor-like DNA-binding domains"/>
    <property type="match status" value="1"/>
</dbReference>
<gene>
    <name evidence="3" type="ORF">QP354_07850</name>
</gene>
<organism evidence="3 4">
    <name type="scientific">Lactobacillus paragasseri</name>
    <dbReference type="NCBI Taxonomy" id="2107999"/>
    <lineage>
        <taxon>Bacteria</taxon>
        <taxon>Bacillati</taxon>
        <taxon>Bacillota</taxon>
        <taxon>Bacilli</taxon>
        <taxon>Lactobacillales</taxon>
        <taxon>Lactobacillaceae</taxon>
        <taxon>Lactobacillus</taxon>
    </lineage>
</organism>
<evidence type="ECO:0000256" key="1">
    <source>
        <dbReference type="SAM" id="Coils"/>
    </source>
</evidence>
<dbReference type="EMBL" id="JASOLY010000015">
    <property type="protein sequence ID" value="MDK6868980.1"/>
    <property type="molecule type" value="Genomic_DNA"/>
</dbReference>
<proteinExistence type="predicted"/>
<dbReference type="SMART" id="SM00530">
    <property type="entry name" value="HTH_XRE"/>
    <property type="match status" value="1"/>
</dbReference>
<evidence type="ECO:0000259" key="2">
    <source>
        <dbReference type="PROSITE" id="PS50943"/>
    </source>
</evidence>
<sequence length="114" mass="13039">MTTFERIKKLAKKYDKNLQEVAEEAEMAKNTIYKWKNQNPKGVDLSKVAKVLNTTTDYLLGRTDNPSIPDDNSTISDADLDEMLDNARSFDGKPMTDHDREIIKAYLKGYYSAK</sequence>
<feature type="coiled-coil region" evidence="1">
    <location>
        <begin position="4"/>
        <end position="38"/>
    </location>
</feature>
<keyword evidence="1" id="KW-0175">Coiled coil</keyword>
<dbReference type="InterPro" id="IPR010982">
    <property type="entry name" value="Lambda_DNA-bd_dom_sf"/>
</dbReference>
<dbReference type="GO" id="GO:0003677">
    <property type="term" value="F:DNA binding"/>
    <property type="evidence" value="ECO:0007669"/>
    <property type="project" value="InterPro"/>
</dbReference>
<name>A0AAW6XQF1_9LACO</name>
<dbReference type="Gene3D" id="1.10.260.40">
    <property type="entry name" value="lambda repressor-like DNA-binding domains"/>
    <property type="match status" value="1"/>
</dbReference>
<dbReference type="InterPro" id="IPR001387">
    <property type="entry name" value="Cro/C1-type_HTH"/>
</dbReference>
<reference evidence="3" key="1">
    <citation type="submission" date="2023-05" db="EMBL/GenBank/DDBJ databases">
        <title>Cataloging the Phylogenetic Diversity of Human Bladder Bacteria.</title>
        <authorList>
            <person name="Du J."/>
        </authorList>
    </citation>
    <scope>NUCLEOTIDE SEQUENCE</scope>
    <source>
        <strain evidence="3">UMB6975B</strain>
    </source>
</reference>
<dbReference type="CDD" id="cd00093">
    <property type="entry name" value="HTH_XRE"/>
    <property type="match status" value="1"/>
</dbReference>
<protein>
    <submittedName>
        <fullName evidence="3">Helix-turn-helix transcriptional regulator</fullName>
    </submittedName>
</protein>
<dbReference type="AlphaFoldDB" id="A0AAW6XQF1"/>
<comment type="caution">
    <text evidence="3">The sequence shown here is derived from an EMBL/GenBank/DDBJ whole genome shotgun (WGS) entry which is preliminary data.</text>
</comment>
<feature type="domain" description="HTH cro/C1-type" evidence="2">
    <location>
        <begin position="7"/>
        <end position="59"/>
    </location>
</feature>
<dbReference type="Pfam" id="PF01381">
    <property type="entry name" value="HTH_3"/>
    <property type="match status" value="1"/>
</dbReference>
<dbReference type="Proteomes" id="UP001232113">
    <property type="component" value="Unassembled WGS sequence"/>
</dbReference>
<dbReference type="RefSeq" id="WP_144842170.1">
    <property type="nucleotide sequence ID" value="NZ_JASOLY010000015.1"/>
</dbReference>
<evidence type="ECO:0000313" key="3">
    <source>
        <dbReference type="EMBL" id="MDK6868980.1"/>
    </source>
</evidence>
<dbReference type="PROSITE" id="PS50943">
    <property type="entry name" value="HTH_CROC1"/>
    <property type="match status" value="1"/>
</dbReference>